<dbReference type="EMBL" id="MDYQ01000418">
    <property type="protein sequence ID" value="PRP75136.1"/>
    <property type="molecule type" value="Genomic_DNA"/>
</dbReference>
<keyword evidence="5" id="KW-0067">ATP-binding</keyword>
<accession>A0A2P6N723</accession>
<keyword evidence="4" id="KW-0833">Ubl conjugation pathway</keyword>
<dbReference type="Gene3D" id="3.10.110.10">
    <property type="entry name" value="Ubiquitin Conjugating Enzyme"/>
    <property type="match status" value="1"/>
</dbReference>
<feature type="domain" description="UBC core" evidence="6">
    <location>
        <begin position="1"/>
        <end position="148"/>
    </location>
</feature>
<gene>
    <name evidence="8" type="ORF">PROFUN_12674</name>
    <name evidence="7" type="ORF">PROFUN_15976</name>
</gene>
<evidence type="ECO:0000256" key="5">
    <source>
        <dbReference type="ARBA" id="ARBA00022840"/>
    </source>
</evidence>
<dbReference type="SMR" id="A0A2P6N723"/>
<dbReference type="GO" id="GO:0005524">
    <property type="term" value="F:ATP binding"/>
    <property type="evidence" value="ECO:0007669"/>
    <property type="project" value="UniProtKB-KW"/>
</dbReference>
<dbReference type="AlphaFoldDB" id="A0A2P6N723"/>
<dbReference type="OrthoDB" id="7851174at2759"/>
<dbReference type="SUPFAM" id="SSF54495">
    <property type="entry name" value="UBC-like"/>
    <property type="match status" value="1"/>
</dbReference>
<keyword evidence="3" id="KW-0547">Nucleotide-binding</keyword>
<dbReference type="PROSITE" id="PS50127">
    <property type="entry name" value="UBC_2"/>
    <property type="match status" value="1"/>
</dbReference>
<dbReference type="STRING" id="1890364.A0A2P6N723"/>
<reference evidence="8 9" key="1">
    <citation type="journal article" date="2018" name="Genome Biol. Evol.">
        <title>Multiple Roots of Fruiting Body Formation in Amoebozoa.</title>
        <authorList>
            <person name="Hillmann F."/>
            <person name="Forbes G."/>
            <person name="Novohradska S."/>
            <person name="Ferling I."/>
            <person name="Riege K."/>
            <person name="Groth M."/>
            <person name="Westermann M."/>
            <person name="Marz M."/>
            <person name="Spaller T."/>
            <person name="Winckler T."/>
            <person name="Schaap P."/>
            <person name="Glockner G."/>
        </authorList>
    </citation>
    <scope>NUCLEOTIDE SEQUENCE [LARGE SCALE GENOMIC DNA]</scope>
    <source>
        <strain evidence="8 9">Jena</strain>
    </source>
</reference>
<evidence type="ECO:0000256" key="1">
    <source>
        <dbReference type="ARBA" id="ARBA00012486"/>
    </source>
</evidence>
<keyword evidence="2" id="KW-0808">Transferase</keyword>
<dbReference type="Pfam" id="PF00179">
    <property type="entry name" value="UQ_con"/>
    <property type="match status" value="1"/>
</dbReference>
<dbReference type="PANTHER" id="PTHR24067">
    <property type="entry name" value="UBIQUITIN-CONJUGATING ENZYME E2"/>
    <property type="match status" value="1"/>
</dbReference>
<dbReference type="InterPro" id="IPR016135">
    <property type="entry name" value="UBQ-conjugating_enzyme/RWD"/>
</dbReference>
<name>A0A2P6N723_9EUKA</name>
<dbReference type="InterPro" id="IPR050113">
    <property type="entry name" value="Ub_conjugating_enzyme"/>
</dbReference>
<keyword evidence="9" id="KW-1185">Reference proteome</keyword>
<dbReference type="InterPro" id="IPR000608">
    <property type="entry name" value="UBC"/>
</dbReference>
<dbReference type="EC" id="2.3.2.23" evidence="1"/>
<evidence type="ECO:0000313" key="7">
    <source>
        <dbReference type="EMBL" id="PRP75136.1"/>
    </source>
</evidence>
<evidence type="ECO:0000256" key="3">
    <source>
        <dbReference type="ARBA" id="ARBA00022741"/>
    </source>
</evidence>
<comment type="caution">
    <text evidence="8">The sequence shown here is derived from an EMBL/GenBank/DDBJ whole genome shotgun (WGS) entry which is preliminary data.</text>
</comment>
<dbReference type="Proteomes" id="UP000241769">
    <property type="component" value="Unassembled WGS sequence"/>
</dbReference>
<dbReference type="EMBL" id="MDYQ01000173">
    <property type="protein sequence ID" value="PRP79740.1"/>
    <property type="molecule type" value="Genomic_DNA"/>
</dbReference>
<dbReference type="SMART" id="SM00212">
    <property type="entry name" value="UBCc"/>
    <property type="match status" value="1"/>
</dbReference>
<proteinExistence type="predicted"/>
<evidence type="ECO:0000313" key="8">
    <source>
        <dbReference type="EMBL" id="PRP79740.1"/>
    </source>
</evidence>
<dbReference type="InParanoid" id="A0A2P6N723"/>
<sequence length="148" mass="17220">MSKRLQKELKEFMDAPQGWFKAELASDDNLFLWRVAIDGPEKTPFEKGTFKIEIEVPTDYPFKPPKVKFLTKIYHPNVKSDGGFCTDMLTTEGWSPQLKIQQVIDEIYRLMKEPNADNPLEPEIAQQFKTDKTAWAKTAKEWTKKHAK</sequence>
<protein>
    <recommendedName>
        <fullName evidence="1">E2 ubiquitin-conjugating enzyme</fullName>
        <ecNumber evidence="1">2.3.2.23</ecNumber>
    </recommendedName>
</protein>
<evidence type="ECO:0000313" key="9">
    <source>
        <dbReference type="Proteomes" id="UP000241769"/>
    </source>
</evidence>
<dbReference type="GO" id="GO:0061631">
    <property type="term" value="F:ubiquitin conjugating enzyme activity"/>
    <property type="evidence" value="ECO:0007669"/>
    <property type="project" value="UniProtKB-EC"/>
</dbReference>
<evidence type="ECO:0000256" key="2">
    <source>
        <dbReference type="ARBA" id="ARBA00022679"/>
    </source>
</evidence>
<dbReference type="FunFam" id="3.10.110.10:FF:000060">
    <property type="entry name" value="Ubiquitin conjugating enzyme (UbcB)"/>
    <property type="match status" value="1"/>
</dbReference>
<evidence type="ECO:0000259" key="6">
    <source>
        <dbReference type="PROSITE" id="PS50127"/>
    </source>
</evidence>
<evidence type="ECO:0000256" key="4">
    <source>
        <dbReference type="ARBA" id="ARBA00022786"/>
    </source>
</evidence>
<organism evidence="8 9">
    <name type="scientific">Planoprotostelium fungivorum</name>
    <dbReference type="NCBI Taxonomy" id="1890364"/>
    <lineage>
        <taxon>Eukaryota</taxon>
        <taxon>Amoebozoa</taxon>
        <taxon>Evosea</taxon>
        <taxon>Variosea</taxon>
        <taxon>Cavosteliida</taxon>
        <taxon>Cavosteliaceae</taxon>
        <taxon>Planoprotostelium</taxon>
    </lineage>
</organism>